<dbReference type="InterPro" id="IPR007159">
    <property type="entry name" value="SpoVT-AbrB_dom"/>
</dbReference>
<keyword evidence="4" id="KW-1185">Reference proteome</keyword>
<protein>
    <submittedName>
        <fullName evidence="3">AbrB family looped-hinge helix DNA binding protein</fullName>
    </submittedName>
</protein>
<reference evidence="3 4" key="1">
    <citation type="submission" date="2020-08" db="EMBL/GenBank/DDBJ databases">
        <title>Genomic Encyclopedia of Type Strains, Phase IV (KMG-IV): sequencing the most valuable type-strain genomes for metagenomic binning, comparative biology and taxonomic classification.</title>
        <authorList>
            <person name="Goeker M."/>
        </authorList>
    </citation>
    <scope>NUCLEOTIDE SEQUENCE [LARGE SCALE GENOMIC DNA]</scope>
    <source>
        <strain evidence="3 4">DSM 29853</strain>
    </source>
</reference>
<sequence>MDISVGTLTSKGQTTVPAEVREFLGLKPGDKIRYIRRGDEIVIKAKNRRAAEFAGILQDAARPPLSTEELEDAIGQSVAAHVVDEP</sequence>
<evidence type="ECO:0000313" key="3">
    <source>
        <dbReference type="EMBL" id="MBB4063160.1"/>
    </source>
</evidence>
<name>A0A7W6NJ93_9HYPH</name>
<dbReference type="Gene3D" id="2.10.260.10">
    <property type="match status" value="1"/>
</dbReference>
<keyword evidence="1" id="KW-0238">DNA-binding</keyword>
<feature type="domain" description="SpoVT-AbrB" evidence="2">
    <location>
        <begin position="3"/>
        <end position="48"/>
    </location>
</feature>
<dbReference type="Pfam" id="PF04014">
    <property type="entry name" value="MazE_antitoxin"/>
    <property type="match status" value="1"/>
</dbReference>
<dbReference type="InterPro" id="IPR037914">
    <property type="entry name" value="SpoVT-AbrB_sf"/>
</dbReference>
<comment type="caution">
    <text evidence="3">The sequence shown here is derived from an EMBL/GenBank/DDBJ whole genome shotgun (WGS) entry which is preliminary data.</text>
</comment>
<evidence type="ECO:0000313" key="4">
    <source>
        <dbReference type="Proteomes" id="UP000528286"/>
    </source>
</evidence>
<proteinExistence type="predicted"/>
<evidence type="ECO:0000259" key="2">
    <source>
        <dbReference type="PROSITE" id="PS51740"/>
    </source>
</evidence>
<dbReference type="PROSITE" id="PS51740">
    <property type="entry name" value="SPOVT_ABRB"/>
    <property type="match status" value="1"/>
</dbReference>
<dbReference type="RefSeq" id="WP_183364354.1">
    <property type="nucleotide sequence ID" value="NZ_JACIEZ010000001.1"/>
</dbReference>
<dbReference type="SMART" id="SM00966">
    <property type="entry name" value="SpoVT_AbrB"/>
    <property type="match status" value="1"/>
</dbReference>
<dbReference type="Proteomes" id="UP000528286">
    <property type="component" value="Unassembled WGS sequence"/>
</dbReference>
<dbReference type="GO" id="GO:0003677">
    <property type="term" value="F:DNA binding"/>
    <property type="evidence" value="ECO:0007669"/>
    <property type="project" value="UniProtKB-UniRule"/>
</dbReference>
<gene>
    <name evidence="3" type="ORF">GGR23_000321</name>
</gene>
<dbReference type="SUPFAM" id="SSF89447">
    <property type="entry name" value="AbrB/MazE/MraZ-like"/>
    <property type="match status" value="1"/>
</dbReference>
<dbReference type="NCBIfam" id="TIGR01439">
    <property type="entry name" value="lp_hng_hel_AbrB"/>
    <property type="match status" value="1"/>
</dbReference>
<organism evidence="3 4">
    <name type="scientific">Gellertiella hungarica</name>
    <dbReference type="NCBI Taxonomy" id="1572859"/>
    <lineage>
        <taxon>Bacteria</taxon>
        <taxon>Pseudomonadati</taxon>
        <taxon>Pseudomonadota</taxon>
        <taxon>Alphaproteobacteria</taxon>
        <taxon>Hyphomicrobiales</taxon>
        <taxon>Rhizobiaceae</taxon>
        <taxon>Gellertiella</taxon>
    </lineage>
</organism>
<dbReference type="AlphaFoldDB" id="A0A7W6NJ93"/>
<dbReference type="EMBL" id="JACIEZ010000001">
    <property type="protein sequence ID" value="MBB4063160.1"/>
    <property type="molecule type" value="Genomic_DNA"/>
</dbReference>
<accession>A0A7W6NJ93</accession>
<evidence type="ECO:0000256" key="1">
    <source>
        <dbReference type="PROSITE-ProRule" id="PRU01076"/>
    </source>
</evidence>